<evidence type="ECO:0000256" key="6">
    <source>
        <dbReference type="PIRSR" id="PIRSR604808-1"/>
    </source>
</evidence>
<evidence type="ECO:0000256" key="4">
    <source>
        <dbReference type="ARBA" id="ARBA00022801"/>
    </source>
</evidence>
<evidence type="ECO:0000256" key="1">
    <source>
        <dbReference type="ARBA" id="ARBA00001936"/>
    </source>
</evidence>
<feature type="domain" description="Endonuclease/exonuclease/phosphatase" evidence="10">
    <location>
        <begin position="24"/>
        <end position="195"/>
    </location>
</feature>
<keyword evidence="9" id="KW-0234">DNA repair</keyword>
<keyword evidence="12" id="KW-1185">Reference proteome</keyword>
<evidence type="ECO:0000256" key="3">
    <source>
        <dbReference type="ARBA" id="ARBA00022723"/>
    </source>
</evidence>
<feature type="binding site" evidence="7">
    <location>
        <position position="195"/>
    </location>
    <ligand>
        <name>Mg(2+)</name>
        <dbReference type="ChEBI" id="CHEBI:18420"/>
        <label>1</label>
    </ligand>
</feature>
<dbReference type="InterPro" id="IPR004808">
    <property type="entry name" value="AP_endonuc_1"/>
</dbReference>
<comment type="similarity">
    <text evidence="2 9">Belongs to the DNA repair enzymes AP/ExoA family.</text>
</comment>
<comment type="cofactor">
    <cofactor evidence="1">
        <name>Mn(2+)</name>
        <dbReference type="ChEBI" id="CHEBI:29035"/>
    </cofactor>
</comment>
<dbReference type="InterPro" id="IPR020848">
    <property type="entry name" value="AP_endonuclease_F1_CS"/>
</dbReference>
<dbReference type="EMBL" id="JBCNJP010000012">
    <property type="protein sequence ID" value="KAK9070500.1"/>
    <property type="molecule type" value="Genomic_DNA"/>
</dbReference>
<dbReference type="Proteomes" id="UP001408789">
    <property type="component" value="Unassembled WGS sequence"/>
</dbReference>
<gene>
    <name evidence="11" type="ORF">SSX86_010902</name>
</gene>
<keyword evidence="3 7" id="KW-0479">Metal-binding</keyword>
<dbReference type="GO" id="GO:0008311">
    <property type="term" value="F:double-stranded DNA 3'-5' DNA exonuclease activity"/>
    <property type="evidence" value="ECO:0007669"/>
    <property type="project" value="TreeGrafter"/>
</dbReference>
<dbReference type="GO" id="GO:0008081">
    <property type="term" value="F:phosphoric diester hydrolase activity"/>
    <property type="evidence" value="ECO:0007669"/>
    <property type="project" value="TreeGrafter"/>
</dbReference>
<organism evidence="11 12">
    <name type="scientific">Deinandra increscens subsp. villosa</name>
    <dbReference type="NCBI Taxonomy" id="3103831"/>
    <lineage>
        <taxon>Eukaryota</taxon>
        <taxon>Viridiplantae</taxon>
        <taxon>Streptophyta</taxon>
        <taxon>Embryophyta</taxon>
        <taxon>Tracheophyta</taxon>
        <taxon>Spermatophyta</taxon>
        <taxon>Magnoliopsida</taxon>
        <taxon>eudicotyledons</taxon>
        <taxon>Gunneridae</taxon>
        <taxon>Pentapetalae</taxon>
        <taxon>asterids</taxon>
        <taxon>campanulids</taxon>
        <taxon>Asterales</taxon>
        <taxon>Asteraceae</taxon>
        <taxon>Asteroideae</taxon>
        <taxon>Heliantheae alliance</taxon>
        <taxon>Madieae</taxon>
        <taxon>Madiinae</taxon>
        <taxon>Deinandra</taxon>
    </lineage>
</organism>
<evidence type="ECO:0000313" key="12">
    <source>
        <dbReference type="Proteomes" id="UP001408789"/>
    </source>
</evidence>
<dbReference type="Pfam" id="PF03372">
    <property type="entry name" value="Exo_endo_phos"/>
    <property type="match status" value="1"/>
</dbReference>
<evidence type="ECO:0000256" key="9">
    <source>
        <dbReference type="RuleBase" id="RU362131"/>
    </source>
</evidence>
<feature type="active site" description="Proton donor/acceptor" evidence="6">
    <location>
        <position position="97"/>
    </location>
</feature>
<dbReference type="GO" id="GO:0046872">
    <property type="term" value="F:metal ion binding"/>
    <property type="evidence" value="ECO:0007669"/>
    <property type="project" value="UniProtKB-KW"/>
</dbReference>
<feature type="site" description="Important for catalytic activity" evidence="8">
    <location>
        <position position="169"/>
    </location>
</feature>
<dbReference type="Gene3D" id="3.60.10.10">
    <property type="entry name" value="Endonuclease/exonuclease/phosphatase"/>
    <property type="match status" value="1"/>
</dbReference>
<keyword evidence="4" id="KW-0378">Hydrolase</keyword>
<dbReference type="AlphaFoldDB" id="A0AAP0H5B9"/>
<feature type="binding site" evidence="7">
    <location>
        <position position="99"/>
    </location>
    <ligand>
        <name>Mg(2+)</name>
        <dbReference type="ChEBI" id="CHEBI:18420"/>
        <label>1</label>
    </ligand>
</feature>
<dbReference type="GO" id="GO:0003906">
    <property type="term" value="F:DNA-(apurinic or apyrimidinic site) endonuclease activity"/>
    <property type="evidence" value="ECO:0007669"/>
    <property type="project" value="TreeGrafter"/>
</dbReference>
<comment type="caution">
    <text evidence="11">The sequence shown here is derived from an EMBL/GenBank/DDBJ whole genome shotgun (WGS) entry which is preliminary data.</text>
</comment>
<dbReference type="NCBIfam" id="TIGR00633">
    <property type="entry name" value="xth"/>
    <property type="match status" value="1"/>
</dbReference>
<dbReference type="InterPro" id="IPR036691">
    <property type="entry name" value="Endo/exonu/phosph_ase_sf"/>
</dbReference>
<sequence>MEKNVEEIKQCLLEGYENSFWTCSVSKLGYSGTAIISRIPPLSVRYGLGISDHDSEGRLVTTEFDSFYLVSGYVPNSGDGLKRLELEKSKPVILTGDLNCAHEEIDIFNPAGNKRSAGFTIEERTSFEENFLKKGFVDTFRNHHPNVVGYTYWGFRHGGRKTNKGWRLDYFLVSESISENIHDSYILPDVAGSDHCPIGLVLKISSLVYTCGVLIYRFIFVWDIDIQLQCYASDDKSFTQVVLDKCFTQVETCKDRIAYALETLRPTSSSWEGTGGRQGLDRVLLGGRGFGLVIETTNPEADVLLAYEMNGESAICSLEDVNVGKSGKALGEVYKQQALGEVYVTGKFLENFCGDQVRFVAWSSCVPQNHH</sequence>
<feature type="site" description="Transition state stabilizer" evidence="8">
    <location>
        <position position="99"/>
    </location>
</feature>
<dbReference type="CDD" id="cd09087">
    <property type="entry name" value="Ape1-like_AP-endo"/>
    <property type="match status" value="1"/>
</dbReference>
<dbReference type="GO" id="GO:0006284">
    <property type="term" value="P:base-excision repair"/>
    <property type="evidence" value="ECO:0007669"/>
    <property type="project" value="TreeGrafter"/>
</dbReference>
<evidence type="ECO:0000256" key="5">
    <source>
        <dbReference type="ARBA" id="ARBA00022842"/>
    </source>
</evidence>
<dbReference type="GO" id="GO:0005634">
    <property type="term" value="C:nucleus"/>
    <property type="evidence" value="ECO:0007669"/>
    <property type="project" value="TreeGrafter"/>
</dbReference>
<dbReference type="EC" id="3.1.-.-" evidence="9"/>
<dbReference type="PROSITE" id="PS51435">
    <property type="entry name" value="AP_NUCLEASE_F1_4"/>
    <property type="match status" value="1"/>
</dbReference>
<keyword evidence="5 7" id="KW-0460">Magnesium</keyword>
<dbReference type="InterPro" id="IPR005135">
    <property type="entry name" value="Endo/exonuclease/phosphatase"/>
</dbReference>
<evidence type="ECO:0000256" key="8">
    <source>
        <dbReference type="PIRSR" id="PIRSR604808-3"/>
    </source>
</evidence>
<evidence type="ECO:0000313" key="11">
    <source>
        <dbReference type="EMBL" id="KAK9070500.1"/>
    </source>
</evidence>
<dbReference type="SUPFAM" id="SSF56219">
    <property type="entry name" value="DNase I-like"/>
    <property type="match status" value="1"/>
</dbReference>
<reference evidence="11 12" key="1">
    <citation type="submission" date="2024-04" db="EMBL/GenBank/DDBJ databases">
        <title>The reference genome of an endangered Asteraceae, Deinandra increscens subsp. villosa, native to the Central Coast of California.</title>
        <authorList>
            <person name="Guilliams M."/>
            <person name="Hasenstab-Lehman K."/>
            <person name="Meyer R."/>
            <person name="Mcevoy S."/>
        </authorList>
    </citation>
    <scope>NUCLEOTIDE SEQUENCE [LARGE SCALE GENOMIC DNA]</scope>
    <source>
        <tissue evidence="11">Leaf</tissue>
    </source>
</reference>
<proteinExistence type="inferred from homology"/>
<dbReference type="GO" id="GO:0003677">
    <property type="term" value="F:DNA binding"/>
    <property type="evidence" value="ECO:0007669"/>
    <property type="project" value="InterPro"/>
</dbReference>
<feature type="binding site" evidence="7">
    <location>
        <position position="194"/>
    </location>
    <ligand>
        <name>Mg(2+)</name>
        <dbReference type="ChEBI" id="CHEBI:18420"/>
        <label>1</label>
    </ligand>
</feature>
<dbReference type="PANTHER" id="PTHR22748">
    <property type="entry name" value="AP ENDONUCLEASE"/>
    <property type="match status" value="1"/>
</dbReference>
<dbReference type="PROSITE" id="PS00728">
    <property type="entry name" value="AP_NUCLEASE_F1_3"/>
    <property type="match status" value="1"/>
</dbReference>
<feature type="active site" description="Proton acceptor" evidence="6">
    <location>
        <position position="195"/>
    </location>
</feature>
<keyword evidence="7" id="KW-0464">Manganese</keyword>
<feature type="binding site" evidence="7">
    <location>
        <position position="97"/>
    </location>
    <ligand>
        <name>Mg(2+)</name>
        <dbReference type="ChEBI" id="CHEBI:18420"/>
        <label>1</label>
    </ligand>
</feature>
<comment type="cofactor">
    <cofactor evidence="7 9">
        <name>Mg(2+)</name>
        <dbReference type="ChEBI" id="CHEBI:18420"/>
    </cofactor>
    <cofactor evidence="7 9">
        <name>Mn(2+)</name>
        <dbReference type="ChEBI" id="CHEBI:29035"/>
    </cofactor>
    <text evidence="7 9">Probably binds two magnesium or manganese ions per subunit.</text>
</comment>
<evidence type="ECO:0000256" key="7">
    <source>
        <dbReference type="PIRSR" id="PIRSR604808-2"/>
    </source>
</evidence>
<feature type="site" description="Interaction with DNA substrate" evidence="8">
    <location>
        <position position="195"/>
    </location>
</feature>
<evidence type="ECO:0000256" key="2">
    <source>
        <dbReference type="ARBA" id="ARBA00007092"/>
    </source>
</evidence>
<protein>
    <recommendedName>
        <fullName evidence="9">DNA-(apurinic or apyrimidinic site) endonuclease</fullName>
        <ecNumber evidence="9">3.1.-.-</ecNumber>
    </recommendedName>
</protein>
<evidence type="ECO:0000259" key="10">
    <source>
        <dbReference type="Pfam" id="PF03372"/>
    </source>
</evidence>
<dbReference type="PANTHER" id="PTHR22748:SF6">
    <property type="entry name" value="DNA-(APURINIC OR APYRIMIDINIC SITE) ENDONUCLEASE"/>
    <property type="match status" value="1"/>
</dbReference>
<feature type="active site" evidence="6">
    <location>
        <position position="73"/>
    </location>
</feature>
<name>A0AAP0H5B9_9ASTR</name>
<accession>A0AAP0H5B9</accession>
<keyword evidence="9" id="KW-0227">DNA damage</keyword>